<reference evidence="6 7" key="1">
    <citation type="submission" date="2020-04" db="EMBL/GenBank/DDBJ databases">
        <authorList>
            <person name="Pajer P."/>
            <person name="Broz P."/>
        </authorList>
    </citation>
    <scope>NUCLEOTIDE SEQUENCE [LARGE SCALE GENOMIC DNA]</scope>
    <source>
        <strain evidence="7">NRL-ATB46093</strain>
    </source>
</reference>
<dbReference type="Gene3D" id="3.40.190.290">
    <property type="match status" value="1"/>
</dbReference>
<dbReference type="SUPFAM" id="SSF46785">
    <property type="entry name" value="Winged helix' DNA-binding domain"/>
    <property type="match status" value="1"/>
</dbReference>
<gene>
    <name evidence="6" type="ORF">HF394_05180</name>
</gene>
<reference evidence="7" key="2">
    <citation type="submission" date="2020-06" db="EMBL/GenBank/DDBJ databases">
        <title>Isolation of Planomicrobium glaciei.</title>
        <authorList>
            <person name="Malisova L."/>
            <person name="Safrankova R."/>
            <person name="Jakubu V."/>
            <person name="Spanelova P."/>
        </authorList>
    </citation>
    <scope>NUCLEOTIDE SEQUENCE [LARGE SCALE GENOMIC DNA]</scope>
    <source>
        <strain evidence="7">NRL-ATB46093</strain>
    </source>
</reference>
<evidence type="ECO:0000256" key="4">
    <source>
        <dbReference type="ARBA" id="ARBA00023163"/>
    </source>
</evidence>
<keyword evidence="2" id="KW-0805">Transcription regulation</keyword>
<dbReference type="GO" id="GO:0003700">
    <property type="term" value="F:DNA-binding transcription factor activity"/>
    <property type="evidence" value="ECO:0007669"/>
    <property type="project" value="InterPro"/>
</dbReference>
<dbReference type="RefSeq" id="WP_176294162.1">
    <property type="nucleotide sequence ID" value="NZ_CP051177.1"/>
</dbReference>
<feature type="domain" description="HTH lysR-type" evidence="5">
    <location>
        <begin position="1"/>
        <end position="58"/>
    </location>
</feature>
<evidence type="ECO:0000256" key="3">
    <source>
        <dbReference type="ARBA" id="ARBA00023125"/>
    </source>
</evidence>
<keyword evidence="4" id="KW-0804">Transcription</keyword>
<name>A0A7H8Q9C2_9BACL</name>
<dbReference type="InterPro" id="IPR000847">
    <property type="entry name" value="LysR_HTH_N"/>
</dbReference>
<dbReference type="Pfam" id="PF00126">
    <property type="entry name" value="HTH_1"/>
    <property type="match status" value="1"/>
</dbReference>
<dbReference type="InterPro" id="IPR036388">
    <property type="entry name" value="WH-like_DNA-bd_sf"/>
</dbReference>
<evidence type="ECO:0000313" key="7">
    <source>
        <dbReference type="Proteomes" id="UP000509222"/>
    </source>
</evidence>
<dbReference type="SUPFAM" id="SSF53850">
    <property type="entry name" value="Periplasmic binding protein-like II"/>
    <property type="match status" value="1"/>
</dbReference>
<dbReference type="Proteomes" id="UP000509222">
    <property type="component" value="Chromosome"/>
</dbReference>
<dbReference type="InterPro" id="IPR050950">
    <property type="entry name" value="HTH-type_LysR_regulators"/>
</dbReference>
<proteinExistence type="inferred from homology"/>
<dbReference type="Pfam" id="PF03466">
    <property type="entry name" value="LysR_substrate"/>
    <property type="match status" value="1"/>
</dbReference>
<sequence>MNFNALYYFKVMAEFQHYTRAAQFLCISQPSLSRSISVLEEELGISLFQKDGRNVRLTKYGELLNSYLSKGFHEIEQGYNLLNQFKKKDSGIIDFSFLFILGYQFVPTLINTFLNDSKHRNITINFNQCNTATSISKIKDGSVDLGLCTYMPDEPEVNFTPVLKQRLVCITSVNHPLSARSSVTMEELLPYPFISYTESAGEIQSFINRLFSDCSTDPLHFCTMAEEITMAGLVSTNHNNCIAIVPDLDVLENFSIKKIPIDHPQAHRNIYLAASNIHPMVPCVEVFFDFILSYASFPLEADNKVPF</sequence>
<comment type="similarity">
    <text evidence="1">Belongs to the LysR transcriptional regulatory family.</text>
</comment>
<dbReference type="FunFam" id="1.10.10.10:FF:000001">
    <property type="entry name" value="LysR family transcriptional regulator"/>
    <property type="match status" value="1"/>
</dbReference>
<dbReference type="PANTHER" id="PTHR30419">
    <property type="entry name" value="HTH-TYPE TRANSCRIPTIONAL REGULATOR YBHD"/>
    <property type="match status" value="1"/>
</dbReference>
<keyword evidence="7" id="KW-1185">Reference proteome</keyword>
<dbReference type="GO" id="GO:0003677">
    <property type="term" value="F:DNA binding"/>
    <property type="evidence" value="ECO:0007669"/>
    <property type="project" value="UniProtKB-KW"/>
</dbReference>
<evidence type="ECO:0000256" key="1">
    <source>
        <dbReference type="ARBA" id="ARBA00009437"/>
    </source>
</evidence>
<organism evidence="6 7">
    <name type="scientific">Planococcus glaciei</name>
    <dbReference type="NCBI Taxonomy" id="459472"/>
    <lineage>
        <taxon>Bacteria</taxon>
        <taxon>Bacillati</taxon>
        <taxon>Bacillota</taxon>
        <taxon>Bacilli</taxon>
        <taxon>Bacillales</taxon>
        <taxon>Caryophanaceae</taxon>
        <taxon>Planococcus</taxon>
    </lineage>
</organism>
<protein>
    <submittedName>
        <fullName evidence="6">LysR family transcriptional regulator</fullName>
    </submittedName>
</protein>
<evidence type="ECO:0000259" key="5">
    <source>
        <dbReference type="PROSITE" id="PS50931"/>
    </source>
</evidence>
<dbReference type="PANTHER" id="PTHR30419:SF28">
    <property type="entry name" value="HTH-TYPE TRANSCRIPTIONAL REGULATOR BSDA"/>
    <property type="match status" value="1"/>
</dbReference>
<evidence type="ECO:0000313" key="6">
    <source>
        <dbReference type="EMBL" id="QKX50025.1"/>
    </source>
</evidence>
<keyword evidence="3" id="KW-0238">DNA-binding</keyword>
<dbReference type="PRINTS" id="PR00039">
    <property type="entry name" value="HTHLYSR"/>
</dbReference>
<dbReference type="InterPro" id="IPR036390">
    <property type="entry name" value="WH_DNA-bd_sf"/>
</dbReference>
<dbReference type="Gene3D" id="1.10.10.10">
    <property type="entry name" value="Winged helix-like DNA-binding domain superfamily/Winged helix DNA-binding domain"/>
    <property type="match status" value="1"/>
</dbReference>
<dbReference type="InterPro" id="IPR005119">
    <property type="entry name" value="LysR_subst-bd"/>
</dbReference>
<dbReference type="AlphaFoldDB" id="A0A7H8Q9C2"/>
<dbReference type="PROSITE" id="PS50931">
    <property type="entry name" value="HTH_LYSR"/>
    <property type="match status" value="1"/>
</dbReference>
<accession>A0A7H8Q9C2</accession>
<dbReference type="GO" id="GO:0005829">
    <property type="term" value="C:cytosol"/>
    <property type="evidence" value="ECO:0007669"/>
    <property type="project" value="TreeGrafter"/>
</dbReference>
<evidence type="ECO:0000256" key="2">
    <source>
        <dbReference type="ARBA" id="ARBA00023015"/>
    </source>
</evidence>
<dbReference type="EMBL" id="CP051177">
    <property type="protein sequence ID" value="QKX50025.1"/>
    <property type="molecule type" value="Genomic_DNA"/>
</dbReference>